<dbReference type="EMBL" id="CH479202">
    <property type="protein sequence ID" value="EDW30146.1"/>
    <property type="molecule type" value="Genomic_DNA"/>
</dbReference>
<reference evidence="1 2" key="1">
    <citation type="journal article" date="2007" name="Nature">
        <title>Evolution of genes and genomes on the Drosophila phylogeny.</title>
        <authorList>
            <consortium name="Drosophila 12 Genomes Consortium"/>
            <person name="Clark A.G."/>
            <person name="Eisen M.B."/>
            <person name="Smith D.R."/>
            <person name="Bergman C.M."/>
            <person name="Oliver B."/>
            <person name="Markow T.A."/>
            <person name="Kaufman T.C."/>
            <person name="Kellis M."/>
            <person name="Gelbart W."/>
            <person name="Iyer V.N."/>
            <person name="Pollard D.A."/>
            <person name="Sackton T.B."/>
            <person name="Larracuente A.M."/>
            <person name="Singh N.D."/>
            <person name="Abad J.P."/>
            <person name="Abt D.N."/>
            <person name="Adryan B."/>
            <person name="Aguade M."/>
            <person name="Akashi H."/>
            <person name="Anderson W.W."/>
            <person name="Aquadro C.F."/>
            <person name="Ardell D.H."/>
            <person name="Arguello R."/>
            <person name="Artieri C.G."/>
            <person name="Barbash D.A."/>
            <person name="Barker D."/>
            <person name="Barsanti P."/>
            <person name="Batterham P."/>
            <person name="Batzoglou S."/>
            <person name="Begun D."/>
            <person name="Bhutkar A."/>
            <person name="Blanco E."/>
            <person name="Bosak S.A."/>
            <person name="Bradley R.K."/>
            <person name="Brand A.D."/>
            <person name="Brent M.R."/>
            <person name="Brooks A.N."/>
            <person name="Brown R.H."/>
            <person name="Butlin R.K."/>
            <person name="Caggese C."/>
            <person name="Calvi B.R."/>
            <person name="Bernardo de Carvalho A."/>
            <person name="Caspi A."/>
            <person name="Castrezana S."/>
            <person name="Celniker S.E."/>
            <person name="Chang J.L."/>
            <person name="Chapple C."/>
            <person name="Chatterji S."/>
            <person name="Chinwalla A."/>
            <person name="Civetta A."/>
            <person name="Clifton S.W."/>
            <person name="Comeron J.M."/>
            <person name="Costello J.C."/>
            <person name="Coyne J.A."/>
            <person name="Daub J."/>
            <person name="David R.G."/>
            <person name="Delcher A.L."/>
            <person name="Delehaunty K."/>
            <person name="Do C.B."/>
            <person name="Ebling H."/>
            <person name="Edwards K."/>
            <person name="Eickbush T."/>
            <person name="Evans J.D."/>
            <person name="Filipski A."/>
            <person name="Findeiss S."/>
            <person name="Freyhult E."/>
            <person name="Fulton L."/>
            <person name="Fulton R."/>
            <person name="Garcia A.C."/>
            <person name="Gardiner A."/>
            <person name="Garfield D.A."/>
            <person name="Garvin B.E."/>
            <person name="Gibson G."/>
            <person name="Gilbert D."/>
            <person name="Gnerre S."/>
            <person name="Godfrey J."/>
            <person name="Good R."/>
            <person name="Gotea V."/>
            <person name="Gravely B."/>
            <person name="Greenberg A.J."/>
            <person name="Griffiths-Jones S."/>
            <person name="Gross S."/>
            <person name="Guigo R."/>
            <person name="Gustafson E.A."/>
            <person name="Haerty W."/>
            <person name="Hahn M.W."/>
            <person name="Halligan D.L."/>
            <person name="Halpern A.L."/>
            <person name="Halter G.M."/>
            <person name="Han M.V."/>
            <person name="Heger A."/>
            <person name="Hillier L."/>
            <person name="Hinrichs A.S."/>
            <person name="Holmes I."/>
            <person name="Hoskins R.A."/>
            <person name="Hubisz M.J."/>
            <person name="Hultmark D."/>
            <person name="Huntley M.A."/>
            <person name="Jaffe D.B."/>
            <person name="Jagadeeshan S."/>
            <person name="Jeck W.R."/>
            <person name="Johnson J."/>
            <person name="Jones C.D."/>
            <person name="Jordan W.C."/>
            <person name="Karpen G.H."/>
            <person name="Kataoka E."/>
            <person name="Keightley P.D."/>
            <person name="Kheradpour P."/>
            <person name="Kirkness E.F."/>
            <person name="Koerich L.B."/>
            <person name="Kristiansen K."/>
            <person name="Kudrna D."/>
            <person name="Kulathinal R.J."/>
            <person name="Kumar S."/>
            <person name="Kwok R."/>
            <person name="Lander E."/>
            <person name="Langley C.H."/>
            <person name="Lapoint R."/>
            <person name="Lazzaro B.P."/>
            <person name="Lee S.J."/>
            <person name="Levesque L."/>
            <person name="Li R."/>
            <person name="Lin C.F."/>
            <person name="Lin M.F."/>
            <person name="Lindblad-Toh K."/>
            <person name="Llopart A."/>
            <person name="Long M."/>
            <person name="Low L."/>
            <person name="Lozovsky E."/>
            <person name="Lu J."/>
            <person name="Luo M."/>
            <person name="Machado C.A."/>
            <person name="Makalowski W."/>
            <person name="Marzo M."/>
            <person name="Matsuda M."/>
            <person name="Matzkin L."/>
            <person name="McAllister B."/>
            <person name="McBride C.S."/>
            <person name="McKernan B."/>
            <person name="McKernan K."/>
            <person name="Mendez-Lago M."/>
            <person name="Minx P."/>
            <person name="Mollenhauer M.U."/>
            <person name="Montooth K."/>
            <person name="Mount S.M."/>
            <person name="Mu X."/>
            <person name="Myers E."/>
            <person name="Negre B."/>
            <person name="Newfeld S."/>
            <person name="Nielsen R."/>
            <person name="Noor M.A."/>
            <person name="O'Grady P."/>
            <person name="Pachter L."/>
            <person name="Papaceit M."/>
            <person name="Parisi M.J."/>
            <person name="Parisi M."/>
            <person name="Parts L."/>
            <person name="Pedersen J.S."/>
            <person name="Pesole G."/>
            <person name="Phillippy A.M."/>
            <person name="Ponting C.P."/>
            <person name="Pop M."/>
            <person name="Porcelli D."/>
            <person name="Powell J.R."/>
            <person name="Prohaska S."/>
            <person name="Pruitt K."/>
            <person name="Puig M."/>
            <person name="Quesneville H."/>
            <person name="Ram K.R."/>
            <person name="Rand D."/>
            <person name="Rasmussen M.D."/>
            <person name="Reed L.K."/>
            <person name="Reenan R."/>
            <person name="Reily A."/>
            <person name="Remington K.A."/>
            <person name="Rieger T.T."/>
            <person name="Ritchie M.G."/>
            <person name="Robin C."/>
            <person name="Rogers Y.H."/>
            <person name="Rohde C."/>
            <person name="Rozas J."/>
            <person name="Rubenfield M.J."/>
            <person name="Ruiz A."/>
            <person name="Russo S."/>
            <person name="Salzberg S.L."/>
            <person name="Sanchez-Gracia A."/>
            <person name="Saranga D.J."/>
            <person name="Sato H."/>
            <person name="Schaeffer S.W."/>
            <person name="Schatz M.C."/>
            <person name="Schlenke T."/>
            <person name="Schwartz R."/>
            <person name="Segarra C."/>
            <person name="Singh R.S."/>
            <person name="Sirot L."/>
            <person name="Sirota M."/>
            <person name="Sisneros N.B."/>
            <person name="Smith C.D."/>
            <person name="Smith T.F."/>
            <person name="Spieth J."/>
            <person name="Stage D.E."/>
            <person name="Stark A."/>
            <person name="Stephan W."/>
            <person name="Strausberg R.L."/>
            <person name="Strempel S."/>
            <person name="Sturgill D."/>
            <person name="Sutton G."/>
            <person name="Sutton G.G."/>
            <person name="Tao W."/>
            <person name="Teichmann S."/>
            <person name="Tobari Y.N."/>
            <person name="Tomimura Y."/>
            <person name="Tsolas J.M."/>
            <person name="Valente V.L."/>
            <person name="Venter E."/>
            <person name="Venter J.C."/>
            <person name="Vicario S."/>
            <person name="Vieira F.G."/>
            <person name="Vilella A.J."/>
            <person name="Villasante A."/>
            <person name="Walenz B."/>
            <person name="Wang J."/>
            <person name="Wasserman M."/>
            <person name="Watts T."/>
            <person name="Wilson D."/>
            <person name="Wilson R.K."/>
            <person name="Wing R.A."/>
            <person name="Wolfner M.F."/>
            <person name="Wong A."/>
            <person name="Wong G.K."/>
            <person name="Wu C.I."/>
            <person name="Wu G."/>
            <person name="Yamamoto D."/>
            <person name="Yang H.P."/>
            <person name="Yang S.P."/>
            <person name="Yorke J.A."/>
            <person name="Yoshida K."/>
            <person name="Zdobnov E."/>
            <person name="Zhang P."/>
            <person name="Zhang Y."/>
            <person name="Zimin A.V."/>
            <person name="Baldwin J."/>
            <person name="Abdouelleil A."/>
            <person name="Abdulkadir J."/>
            <person name="Abebe A."/>
            <person name="Abera B."/>
            <person name="Abreu J."/>
            <person name="Acer S.C."/>
            <person name="Aftuck L."/>
            <person name="Alexander A."/>
            <person name="An P."/>
            <person name="Anderson E."/>
            <person name="Anderson S."/>
            <person name="Arachi H."/>
            <person name="Azer M."/>
            <person name="Bachantsang P."/>
            <person name="Barry A."/>
            <person name="Bayul T."/>
            <person name="Berlin A."/>
            <person name="Bessette D."/>
            <person name="Bloom T."/>
            <person name="Blye J."/>
            <person name="Boguslavskiy L."/>
            <person name="Bonnet C."/>
            <person name="Boukhgalter B."/>
            <person name="Bourzgui I."/>
            <person name="Brown A."/>
            <person name="Cahill P."/>
            <person name="Channer S."/>
            <person name="Cheshatsang Y."/>
            <person name="Chuda L."/>
            <person name="Citroen M."/>
            <person name="Collymore A."/>
            <person name="Cooke P."/>
            <person name="Costello M."/>
            <person name="D'Aco K."/>
            <person name="Daza R."/>
            <person name="De Haan G."/>
            <person name="DeGray S."/>
            <person name="DeMaso C."/>
            <person name="Dhargay N."/>
            <person name="Dooley K."/>
            <person name="Dooley E."/>
            <person name="Doricent M."/>
            <person name="Dorje P."/>
            <person name="Dorjee K."/>
            <person name="Dupes A."/>
            <person name="Elong R."/>
            <person name="Falk J."/>
            <person name="Farina A."/>
            <person name="Faro S."/>
            <person name="Ferguson D."/>
            <person name="Fisher S."/>
            <person name="Foley C.D."/>
            <person name="Franke A."/>
            <person name="Friedrich D."/>
            <person name="Gadbois L."/>
            <person name="Gearin G."/>
            <person name="Gearin C.R."/>
            <person name="Giannoukos G."/>
            <person name="Goode T."/>
            <person name="Graham J."/>
            <person name="Grandbois E."/>
            <person name="Grewal S."/>
            <person name="Gyaltsen K."/>
            <person name="Hafez N."/>
            <person name="Hagos B."/>
            <person name="Hall J."/>
            <person name="Henson C."/>
            <person name="Hollinger A."/>
            <person name="Honan T."/>
            <person name="Huard M.D."/>
            <person name="Hughes L."/>
            <person name="Hurhula B."/>
            <person name="Husby M.E."/>
            <person name="Kamat A."/>
            <person name="Kanga B."/>
            <person name="Kashin S."/>
            <person name="Khazanovich D."/>
            <person name="Kisner P."/>
            <person name="Lance K."/>
            <person name="Lara M."/>
            <person name="Lee W."/>
            <person name="Lennon N."/>
            <person name="Letendre F."/>
            <person name="LeVine R."/>
            <person name="Lipovsky A."/>
            <person name="Liu X."/>
            <person name="Liu J."/>
            <person name="Liu S."/>
            <person name="Lokyitsang T."/>
            <person name="Lokyitsang Y."/>
            <person name="Lubonja R."/>
            <person name="Lui A."/>
            <person name="MacDonald P."/>
            <person name="Magnisalis V."/>
            <person name="Maru K."/>
            <person name="Matthews C."/>
            <person name="McCusker W."/>
            <person name="McDonough S."/>
            <person name="Mehta T."/>
            <person name="Meldrim J."/>
            <person name="Meneus L."/>
            <person name="Mihai O."/>
            <person name="Mihalev A."/>
            <person name="Mihova T."/>
            <person name="Mittelman R."/>
            <person name="Mlenga V."/>
            <person name="Montmayeur A."/>
            <person name="Mulrain L."/>
            <person name="Navidi A."/>
            <person name="Naylor J."/>
            <person name="Negash T."/>
            <person name="Nguyen T."/>
            <person name="Nguyen N."/>
            <person name="Nicol R."/>
            <person name="Norbu C."/>
            <person name="Norbu N."/>
            <person name="Novod N."/>
            <person name="O'Neill B."/>
            <person name="Osman S."/>
            <person name="Markiewicz E."/>
            <person name="Oyono O.L."/>
            <person name="Patti C."/>
            <person name="Phunkhang P."/>
            <person name="Pierre F."/>
            <person name="Priest M."/>
            <person name="Raghuraman S."/>
            <person name="Rege F."/>
            <person name="Reyes R."/>
            <person name="Rise C."/>
            <person name="Rogov P."/>
            <person name="Ross K."/>
            <person name="Ryan E."/>
            <person name="Settipalli S."/>
            <person name="Shea T."/>
            <person name="Sherpa N."/>
            <person name="Shi L."/>
            <person name="Shih D."/>
            <person name="Sparrow T."/>
            <person name="Spaulding J."/>
            <person name="Stalker J."/>
            <person name="Stange-Thomann N."/>
            <person name="Stavropoulos S."/>
            <person name="Stone C."/>
            <person name="Strader C."/>
            <person name="Tesfaye S."/>
            <person name="Thomson T."/>
            <person name="Thoulutsang Y."/>
            <person name="Thoulutsang D."/>
            <person name="Topham K."/>
            <person name="Topping I."/>
            <person name="Tsamla T."/>
            <person name="Vassiliev H."/>
            <person name="Vo A."/>
            <person name="Wangchuk T."/>
            <person name="Wangdi T."/>
            <person name="Weiand M."/>
            <person name="Wilkinson J."/>
            <person name="Wilson A."/>
            <person name="Yadav S."/>
            <person name="Young G."/>
            <person name="Yu Q."/>
            <person name="Zembek L."/>
            <person name="Zhong D."/>
            <person name="Zimmer A."/>
            <person name="Zwirko Z."/>
            <person name="Jaffe D.B."/>
            <person name="Alvarez P."/>
            <person name="Brockman W."/>
            <person name="Butler J."/>
            <person name="Chin C."/>
            <person name="Gnerre S."/>
            <person name="Grabherr M."/>
            <person name="Kleber M."/>
            <person name="Mauceli E."/>
            <person name="MacCallum I."/>
        </authorList>
    </citation>
    <scope>NUCLEOTIDE SEQUENCE [LARGE SCALE GENOMIC DNA]</scope>
    <source>
        <strain evidence="2">MSH-3 / Tucson 14011-0111.49</strain>
    </source>
</reference>
<sequence>MNPDLRHETPICMECFRSLVKVYSKKNQGNKTSTSLDPNKSISGDTHKTSAAHLNIASETAISQLCGLGTHLLMLPKTTIKDDSGLLGVARYVNPEMRSATPVCMECFKSLEKLYKMKLQYARKYRTKKVDDTLDVSDVSSESLDDSLNL</sequence>
<name>B4H1G9_DROPE</name>
<evidence type="ECO:0000313" key="1">
    <source>
        <dbReference type="EMBL" id="EDW30146.1"/>
    </source>
</evidence>
<dbReference type="OMA" id="HETPICM"/>
<keyword evidence="2" id="KW-1185">Reference proteome</keyword>
<dbReference type="AlphaFoldDB" id="B4H1G9"/>
<dbReference type="HOGENOM" id="CLU_1742474_0_0_1"/>
<proteinExistence type="predicted"/>
<accession>B4H1G9</accession>
<protein>
    <submittedName>
        <fullName evidence="1">GL22480</fullName>
    </submittedName>
</protein>
<dbReference type="OrthoDB" id="8031641at2759"/>
<dbReference type="Proteomes" id="UP000008744">
    <property type="component" value="Unassembled WGS sequence"/>
</dbReference>
<dbReference type="KEGG" id="dpe:6599608"/>
<organism evidence="2">
    <name type="scientific">Drosophila persimilis</name>
    <name type="common">Fruit fly</name>
    <dbReference type="NCBI Taxonomy" id="7234"/>
    <lineage>
        <taxon>Eukaryota</taxon>
        <taxon>Metazoa</taxon>
        <taxon>Ecdysozoa</taxon>
        <taxon>Arthropoda</taxon>
        <taxon>Hexapoda</taxon>
        <taxon>Insecta</taxon>
        <taxon>Pterygota</taxon>
        <taxon>Neoptera</taxon>
        <taxon>Endopterygota</taxon>
        <taxon>Diptera</taxon>
        <taxon>Brachycera</taxon>
        <taxon>Muscomorpha</taxon>
        <taxon>Ephydroidea</taxon>
        <taxon>Drosophilidae</taxon>
        <taxon>Drosophila</taxon>
        <taxon>Sophophora</taxon>
    </lineage>
</organism>
<gene>
    <name evidence="1" type="primary">Dper\GL22480</name>
    <name evidence="1" type="ORF">Dper_GL22480</name>
</gene>
<evidence type="ECO:0000313" key="2">
    <source>
        <dbReference type="Proteomes" id="UP000008744"/>
    </source>
</evidence>